<sequence>MPHIYRRETSGAQLSTTATIAIISSVGATLLCALALLVFRLVQARKIHKRLLADLEQRGVMITQVQKEARQGVVSRPRAVLRRNTVLPFNRASGWGALTSVETFRSTDSNRVPAHYVPAPPADGVRRNNRLSWPFSARRLSGHGVPMRKIKASRLSTVIEDPKLSPLKPILNNSHLDMSRASLALSRDYTSRASSAQSLLRDHPAFRNQNQYSSMNASDDQLTGRSLESPNGSMRLLRARSVAGVPSASPSRPQLRARSASLCSQLSGKVPDVILPPLPLDIARIKSEAKRRSQLKHAPSQLSISSFGSADTSILATRLSPIVPHSTKFSGQKITKPNAKGSSLAGGRSFRDTLDLRSKPNPQARFSLGTNESPEVQRESNTTDGNARSSSELPVAAMRAQALALSKLTSDASPITSRNTTTPKRKSKTMVSAAGSPERKYTINKNSHTLNGAMRQPKRQSSQTSSRSSGGNPFQWDYTSISPSGKPSALKGSPAARQGHRRKNSVRISLVPTIHGPPSRPASASWVMDRGIDVAPCGSTNKSSSLGSGSSNTRSLPLPPRSSTFAPELKFNTTSLRASLTSTSPELALIGYDQSFVVSPTDHILPHLSEREQKRLSDGSIFSLSKFPAAPSVIEPVDIDMTRPLSFPPTQRLDFCGNWIPETPFLQQYPFGTQNSRRERSPSPTSIIDIDEYDPETPSCIYQTPTNPNPRAFQSAFATIPEESSVSSQKTADVDRLQYHASPPVSPKTVFPPSFTLGAHSAYNLPIHATAIPEEPADTIDPSIISKDAFSMLNSSFDEGNASIFRSPNSSRSILAIPTSLDSARSKFDPLLDAAFPSSPPIVKMYDSPTIGRVGSVQFSSNYTLPSPSPSPTSSPIELPSPVFPSSPRPSHAQLPNNNLSINFAELPRLSPPSRGPRGPRGSPPRPLRSSIAVLRRMNSDAADAKKAGRGERRYLRLGREDSMQVPGDESWLDELEDECSVELDEAEGMRLVGSILEDYDEGCTMLDLNEDTSITSISIAQPERSTNVGIVEEDDTTVGASQHSSSIWEDGEKLWTSNTPPPPSSPTKPKDRYKPLASSPLATPCTPPSKQGRKRDFEVAKDASSPKQEDDDSYSHSHTKKKRDSNDSRRSARYRKRSVLGVGTPNVRIQITSPNGRVVADGFGTPVSLYDEDGVLR</sequence>
<accession>A0A6S6W4I6</accession>
<feature type="compositionally biased region" description="Low complexity" evidence="1">
    <location>
        <begin position="539"/>
        <end position="556"/>
    </location>
</feature>
<dbReference type="AlphaFoldDB" id="A0A6S6W4I6"/>
<feature type="transmembrane region" description="Helical" evidence="2">
    <location>
        <begin position="20"/>
        <end position="42"/>
    </location>
</feature>
<keyword evidence="2" id="KW-0472">Membrane</keyword>
<feature type="compositionally biased region" description="Polar residues" evidence="1">
    <location>
        <begin position="1039"/>
        <end position="1048"/>
    </location>
</feature>
<dbReference type="Proteomes" id="UP000472372">
    <property type="component" value="Chromosome 6"/>
</dbReference>
<evidence type="ECO:0000313" key="4">
    <source>
        <dbReference type="Proteomes" id="UP000472372"/>
    </source>
</evidence>
<keyword evidence="2" id="KW-1133">Transmembrane helix</keyword>
<protein>
    <submittedName>
        <fullName evidence="3">Uncharacterized protein</fullName>
    </submittedName>
</protein>
<reference evidence="3" key="1">
    <citation type="submission" date="2021-02" db="EMBL/GenBank/DDBJ databases">
        <authorList>
            <person name="Syme A R."/>
            <person name="Syme A R."/>
            <person name="Moolhuijzen P."/>
        </authorList>
    </citation>
    <scope>NUCLEOTIDE SEQUENCE</scope>
    <source>
        <strain evidence="3">W1-1</strain>
    </source>
</reference>
<feature type="compositionally biased region" description="Polar residues" evidence="1">
    <location>
        <begin position="409"/>
        <end position="422"/>
    </location>
</feature>
<feature type="compositionally biased region" description="Polar residues" evidence="1">
    <location>
        <begin position="207"/>
        <end position="231"/>
    </location>
</feature>
<feature type="region of interest" description="Disordered" evidence="1">
    <location>
        <begin position="538"/>
        <end position="564"/>
    </location>
</feature>
<feature type="region of interest" description="Disordered" evidence="1">
    <location>
        <begin position="409"/>
        <end position="524"/>
    </location>
</feature>
<feature type="region of interest" description="Disordered" evidence="1">
    <location>
        <begin position="671"/>
        <end position="692"/>
    </location>
</feature>
<gene>
    <name evidence="3" type="ORF">PTTW11_07046</name>
</gene>
<feature type="region of interest" description="Disordered" evidence="1">
    <location>
        <begin position="327"/>
        <end position="394"/>
    </location>
</feature>
<feature type="compositionally biased region" description="Low complexity" evidence="1">
    <location>
        <begin position="459"/>
        <end position="469"/>
    </location>
</feature>
<evidence type="ECO:0000313" key="3">
    <source>
        <dbReference type="EMBL" id="CAE7186880.1"/>
    </source>
</evidence>
<feature type="region of interest" description="Disordered" evidence="1">
    <location>
        <begin position="864"/>
        <end position="928"/>
    </location>
</feature>
<feature type="compositionally biased region" description="Polar residues" evidence="1">
    <location>
        <begin position="368"/>
        <end position="392"/>
    </location>
</feature>
<feature type="region of interest" description="Disordered" evidence="1">
    <location>
        <begin position="196"/>
        <end position="231"/>
    </location>
</feature>
<proteinExistence type="predicted"/>
<evidence type="ECO:0000256" key="1">
    <source>
        <dbReference type="SAM" id="MobiDB-lite"/>
    </source>
</evidence>
<feature type="region of interest" description="Disordered" evidence="1">
    <location>
        <begin position="1037"/>
        <end position="1178"/>
    </location>
</feature>
<organism evidence="3 4">
    <name type="scientific">Pyrenophora teres f. teres</name>
    <dbReference type="NCBI Taxonomy" id="97479"/>
    <lineage>
        <taxon>Eukaryota</taxon>
        <taxon>Fungi</taxon>
        <taxon>Dikarya</taxon>
        <taxon>Ascomycota</taxon>
        <taxon>Pezizomycotina</taxon>
        <taxon>Dothideomycetes</taxon>
        <taxon>Pleosporomycetidae</taxon>
        <taxon>Pleosporales</taxon>
        <taxon>Pleosporineae</taxon>
        <taxon>Pleosporaceae</taxon>
        <taxon>Pyrenophora</taxon>
    </lineage>
</organism>
<evidence type="ECO:0000256" key="2">
    <source>
        <dbReference type="SAM" id="Phobius"/>
    </source>
</evidence>
<keyword evidence="2" id="KW-0812">Transmembrane</keyword>
<dbReference type="EMBL" id="HG992982">
    <property type="protein sequence ID" value="CAE7186880.1"/>
    <property type="molecule type" value="Genomic_DNA"/>
</dbReference>
<name>A0A6S6W4I6_9PLEO</name>
<feature type="compositionally biased region" description="Basic and acidic residues" evidence="1">
    <location>
        <begin position="349"/>
        <end position="358"/>
    </location>
</feature>